<dbReference type="PROSITE" id="PS51841">
    <property type="entry name" value="LTD"/>
    <property type="match status" value="1"/>
</dbReference>
<dbReference type="InterPro" id="IPR001322">
    <property type="entry name" value="Lamin_tail_dom"/>
</dbReference>
<evidence type="ECO:0000313" key="3">
    <source>
        <dbReference type="Proteomes" id="UP000075502"/>
    </source>
</evidence>
<proteinExistence type="predicted"/>
<sequence length="101" mass="11063">MVKSVESDEFVEVTNQGFSHVDISGWKLHADDARQDFVFPAGTVLRSGQSIRVYTNESHPETGGYSFGVKRAIWNNKTDEGKLLDAAGAVVSSRRYTAPTA</sequence>
<evidence type="ECO:0000259" key="1">
    <source>
        <dbReference type="PROSITE" id="PS51841"/>
    </source>
</evidence>
<accession>A0A150TKC0</accession>
<reference evidence="2 3" key="1">
    <citation type="submission" date="2014-02" db="EMBL/GenBank/DDBJ databases">
        <title>The small core and large imbalanced accessory genome model reveals a collaborative survival strategy of Sorangium cellulosum strains in nature.</title>
        <authorList>
            <person name="Han K."/>
            <person name="Peng R."/>
            <person name="Blom J."/>
            <person name="Li Y.-Z."/>
        </authorList>
    </citation>
    <scope>NUCLEOTIDE SEQUENCE [LARGE SCALE GENOMIC DNA]</scope>
    <source>
        <strain evidence="2 3">So0007-03</strain>
    </source>
</reference>
<dbReference type="SUPFAM" id="SSF74853">
    <property type="entry name" value="Lamin A/C globular tail domain"/>
    <property type="match status" value="1"/>
</dbReference>
<dbReference type="InterPro" id="IPR036415">
    <property type="entry name" value="Lamin_tail_dom_sf"/>
</dbReference>
<organism evidence="2 3">
    <name type="scientific">Sorangium cellulosum</name>
    <name type="common">Polyangium cellulosum</name>
    <dbReference type="NCBI Taxonomy" id="56"/>
    <lineage>
        <taxon>Bacteria</taxon>
        <taxon>Pseudomonadati</taxon>
        <taxon>Myxococcota</taxon>
        <taxon>Polyangia</taxon>
        <taxon>Polyangiales</taxon>
        <taxon>Polyangiaceae</taxon>
        <taxon>Sorangium</taxon>
    </lineage>
</organism>
<dbReference type="EMBL" id="JEME01002175">
    <property type="protein sequence ID" value="KYG05111.1"/>
    <property type="molecule type" value="Genomic_DNA"/>
</dbReference>
<evidence type="ECO:0000313" key="2">
    <source>
        <dbReference type="EMBL" id="KYG05111.1"/>
    </source>
</evidence>
<dbReference type="Pfam" id="PF00932">
    <property type="entry name" value="LTD"/>
    <property type="match status" value="1"/>
</dbReference>
<name>A0A150TKC0_SORCE</name>
<protein>
    <recommendedName>
        <fullName evidence="1">LTD domain-containing protein</fullName>
    </recommendedName>
</protein>
<comment type="caution">
    <text evidence="2">The sequence shown here is derived from an EMBL/GenBank/DDBJ whole genome shotgun (WGS) entry which is preliminary data.</text>
</comment>
<dbReference type="Gene3D" id="2.60.40.1260">
    <property type="entry name" value="Lamin Tail domain"/>
    <property type="match status" value="1"/>
</dbReference>
<feature type="domain" description="LTD" evidence="1">
    <location>
        <begin position="1"/>
        <end position="98"/>
    </location>
</feature>
<gene>
    <name evidence="2" type="ORF">BE21_42840</name>
</gene>
<dbReference type="Proteomes" id="UP000075502">
    <property type="component" value="Unassembled WGS sequence"/>
</dbReference>
<dbReference type="AlphaFoldDB" id="A0A150TKC0"/>